<evidence type="ECO:0000313" key="3">
    <source>
        <dbReference type="Proteomes" id="UP001596074"/>
    </source>
</evidence>
<feature type="chain" id="PRO_5047264987" description="Alpha/beta hydrolase" evidence="1">
    <location>
        <begin position="31"/>
        <end position="325"/>
    </location>
</feature>
<evidence type="ECO:0000256" key="1">
    <source>
        <dbReference type="SAM" id="SignalP"/>
    </source>
</evidence>
<accession>A0ABW1A8K3</accession>
<dbReference type="InterPro" id="IPR029058">
    <property type="entry name" value="AB_hydrolase_fold"/>
</dbReference>
<dbReference type="Proteomes" id="UP001596074">
    <property type="component" value="Unassembled WGS sequence"/>
</dbReference>
<proteinExistence type="predicted"/>
<feature type="signal peptide" evidence="1">
    <location>
        <begin position="1"/>
        <end position="30"/>
    </location>
</feature>
<protein>
    <recommendedName>
        <fullName evidence="4">Alpha/beta hydrolase</fullName>
    </recommendedName>
</protein>
<evidence type="ECO:0000313" key="2">
    <source>
        <dbReference type="EMBL" id="MFC5751312.1"/>
    </source>
</evidence>
<dbReference type="SUPFAM" id="SSF53474">
    <property type="entry name" value="alpha/beta-Hydrolases"/>
    <property type="match status" value="1"/>
</dbReference>
<dbReference type="Gene3D" id="3.40.50.1820">
    <property type="entry name" value="alpha/beta hydrolase"/>
    <property type="match status" value="1"/>
</dbReference>
<name>A0ABW1A8K3_9ACTN</name>
<keyword evidence="3" id="KW-1185">Reference proteome</keyword>
<dbReference type="RefSeq" id="WP_378287217.1">
    <property type="nucleotide sequence ID" value="NZ_JBHSON010000067.1"/>
</dbReference>
<keyword evidence="1" id="KW-0732">Signal</keyword>
<comment type="caution">
    <text evidence="2">The sequence shown here is derived from an EMBL/GenBank/DDBJ whole genome shotgun (WGS) entry which is preliminary data.</text>
</comment>
<evidence type="ECO:0008006" key="4">
    <source>
        <dbReference type="Google" id="ProtNLM"/>
    </source>
</evidence>
<sequence>MRVHAIRTLAATTTAALAVTALGPIAPAQAAVTRVQTTVEIRCAFTMLNQSADWYLPAGSPKGLVWLQHGFARANDHIADLAGKYASAGYLVFAPTLPSAHLLGCTLQNIGNNTDFLGNVADLFGKMADPSDKLGRSFAKAKAEAGRPELTLPDKLVFSGHSAGGEAVTYVAGRIRGNHPAAWARVRGLVLLDPVKSFIGGNLDTGLDALRGTGRTVRTISAPDGICNNSGSGTDAVQAKVSGPFVGVRLTGGAHTDAEGASTDAVGTVACGTPKATDIAALQTFAGAWVKDAFDGTQTAAYLPGGSYYQGLLNAGQIETLTGAS</sequence>
<reference evidence="3" key="1">
    <citation type="journal article" date="2019" name="Int. J. Syst. Evol. Microbiol.">
        <title>The Global Catalogue of Microorganisms (GCM) 10K type strain sequencing project: providing services to taxonomists for standard genome sequencing and annotation.</title>
        <authorList>
            <consortium name="The Broad Institute Genomics Platform"/>
            <consortium name="The Broad Institute Genome Sequencing Center for Infectious Disease"/>
            <person name="Wu L."/>
            <person name="Ma J."/>
        </authorList>
    </citation>
    <scope>NUCLEOTIDE SEQUENCE [LARGE SCALE GENOMIC DNA]</scope>
    <source>
        <strain evidence="3">KCTC 42087</strain>
    </source>
</reference>
<organism evidence="2 3">
    <name type="scientific">Actinomadura rugatobispora</name>
    <dbReference type="NCBI Taxonomy" id="1994"/>
    <lineage>
        <taxon>Bacteria</taxon>
        <taxon>Bacillati</taxon>
        <taxon>Actinomycetota</taxon>
        <taxon>Actinomycetes</taxon>
        <taxon>Streptosporangiales</taxon>
        <taxon>Thermomonosporaceae</taxon>
        <taxon>Actinomadura</taxon>
    </lineage>
</organism>
<gene>
    <name evidence="2" type="ORF">ACFPZN_37330</name>
</gene>
<dbReference type="EMBL" id="JBHSON010000067">
    <property type="protein sequence ID" value="MFC5751312.1"/>
    <property type="molecule type" value="Genomic_DNA"/>
</dbReference>